<dbReference type="Proteomes" id="UP001292094">
    <property type="component" value="Unassembled WGS sequence"/>
</dbReference>
<feature type="compositionally biased region" description="Low complexity" evidence="1">
    <location>
        <begin position="8"/>
        <end position="18"/>
    </location>
</feature>
<accession>A0AAE1U2G8</accession>
<proteinExistence type="predicted"/>
<sequence>MSSSSAETGTTTKAPTLTKQGFNRIRATGLKVRPANCTLAQETNHLTGMATPKSPQEYTTHSSHAPLPKMSVSF</sequence>
<evidence type="ECO:0000256" key="1">
    <source>
        <dbReference type="SAM" id="MobiDB-lite"/>
    </source>
</evidence>
<feature type="region of interest" description="Disordered" evidence="1">
    <location>
        <begin position="43"/>
        <end position="74"/>
    </location>
</feature>
<keyword evidence="3" id="KW-1185">Reference proteome</keyword>
<feature type="compositionally biased region" description="Polar residues" evidence="1">
    <location>
        <begin position="53"/>
        <end position="63"/>
    </location>
</feature>
<evidence type="ECO:0000313" key="3">
    <source>
        <dbReference type="Proteomes" id="UP001292094"/>
    </source>
</evidence>
<reference evidence="2" key="1">
    <citation type="submission" date="2023-11" db="EMBL/GenBank/DDBJ databases">
        <title>Genome assemblies of two species of porcelain crab, Petrolisthes cinctipes and Petrolisthes manimaculis (Anomura: Porcellanidae).</title>
        <authorList>
            <person name="Angst P."/>
        </authorList>
    </citation>
    <scope>NUCLEOTIDE SEQUENCE</scope>
    <source>
        <strain evidence="2">PB745_02</strain>
        <tissue evidence="2">Gill</tissue>
    </source>
</reference>
<organism evidence="2 3">
    <name type="scientific">Petrolisthes manimaculis</name>
    <dbReference type="NCBI Taxonomy" id="1843537"/>
    <lineage>
        <taxon>Eukaryota</taxon>
        <taxon>Metazoa</taxon>
        <taxon>Ecdysozoa</taxon>
        <taxon>Arthropoda</taxon>
        <taxon>Crustacea</taxon>
        <taxon>Multicrustacea</taxon>
        <taxon>Malacostraca</taxon>
        <taxon>Eumalacostraca</taxon>
        <taxon>Eucarida</taxon>
        <taxon>Decapoda</taxon>
        <taxon>Pleocyemata</taxon>
        <taxon>Anomura</taxon>
        <taxon>Galatheoidea</taxon>
        <taxon>Porcellanidae</taxon>
        <taxon>Petrolisthes</taxon>
    </lineage>
</organism>
<comment type="caution">
    <text evidence="2">The sequence shown here is derived from an EMBL/GenBank/DDBJ whole genome shotgun (WGS) entry which is preliminary data.</text>
</comment>
<protein>
    <submittedName>
        <fullName evidence="2">Uncharacterized protein</fullName>
    </submittedName>
</protein>
<dbReference type="EMBL" id="JAWZYT010002529">
    <property type="protein sequence ID" value="KAK4303785.1"/>
    <property type="molecule type" value="Genomic_DNA"/>
</dbReference>
<evidence type="ECO:0000313" key="2">
    <source>
        <dbReference type="EMBL" id="KAK4303785.1"/>
    </source>
</evidence>
<feature type="region of interest" description="Disordered" evidence="1">
    <location>
        <begin position="1"/>
        <end position="21"/>
    </location>
</feature>
<dbReference type="AlphaFoldDB" id="A0AAE1U2G8"/>
<name>A0AAE1U2G8_9EUCA</name>
<gene>
    <name evidence="2" type="ORF">Pmani_024238</name>
</gene>